<proteinExistence type="predicted"/>
<comment type="caution">
    <text evidence="2">The sequence shown here is derived from an EMBL/GenBank/DDBJ whole genome shotgun (WGS) entry which is preliminary data.</text>
</comment>
<evidence type="ECO:0000259" key="1">
    <source>
        <dbReference type="Pfam" id="PF00248"/>
    </source>
</evidence>
<evidence type="ECO:0000313" key="3">
    <source>
        <dbReference type="Proteomes" id="UP000825935"/>
    </source>
</evidence>
<name>A0A8T2UD64_CERRI</name>
<dbReference type="EMBL" id="CM035411">
    <property type="protein sequence ID" value="KAH7434201.1"/>
    <property type="molecule type" value="Genomic_DNA"/>
</dbReference>
<sequence length="153" mass="16319">MAKLVSEGAQCHVNAAAIGPAKSLFSKNPSLLRQGADKKALCSLQYVRTSPLLSIRAQSSESSVETLQKSAEKVKLGASDVEVTKIGIGAWSWGDTFYWNNGTWNDNKVEDARAAFNASLNVGITFIDTAEVYGSQIMGVGGESEKLLGRYGS</sequence>
<gene>
    <name evidence="2" type="ORF">KP509_06G005500</name>
</gene>
<dbReference type="InterPro" id="IPR036812">
    <property type="entry name" value="NAD(P)_OxRdtase_dom_sf"/>
</dbReference>
<dbReference type="SUPFAM" id="SSF51430">
    <property type="entry name" value="NAD(P)-linked oxidoreductase"/>
    <property type="match status" value="1"/>
</dbReference>
<dbReference type="Proteomes" id="UP000825935">
    <property type="component" value="Chromosome 6"/>
</dbReference>
<feature type="domain" description="NADP-dependent oxidoreductase" evidence="1">
    <location>
        <begin position="85"/>
        <end position="151"/>
    </location>
</feature>
<reference evidence="2" key="1">
    <citation type="submission" date="2021-08" db="EMBL/GenBank/DDBJ databases">
        <title>WGS assembly of Ceratopteris richardii.</title>
        <authorList>
            <person name="Marchant D.B."/>
            <person name="Chen G."/>
            <person name="Jenkins J."/>
            <person name="Shu S."/>
            <person name="Leebens-Mack J."/>
            <person name="Grimwood J."/>
            <person name="Schmutz J."/>
            <person name="Soltis P."/>
            <person name="Soltis D."/>
            <person name="Chen Z.-H."/>
        </authorList>
    </citation>
    <scope>NUCLEOTIDE SEQUENCE</scope>
    <source>
        <strain evidence="2">Whitten #5841</strain>
        <tissue evidence="2">Leaf</tissue>
    </source>
</reference>
<keyword evidence="3" id="KW-1185">Reference proteome</keyword>
<organism evidence="2 3">
    <name type="scientific">Ceratopteris richardii</name>
    <name type="common">Triangle waterfern</name>
    <dbReference type="NCBI Taxonomy" id="49495"/>
    <lineage>
        <taxon>Eukaryota</taxon>
        <taxon>Viridiplantae</taxon>
        <taxon>Streptophyta</taxon>
        <taxon>Embryophyta</taxon>
        <taxon>Tracheophyta</taxon>
        <taxon>Polypodiopsida</taxon>
        <taxon>Polypodiidae</taxon>
        <taxon>Polypodiales</taxon>
        <taxon>Pteridineae</taxon>
        <taxon>Pteridaceae</taxon>
        <taxon>Parkerioideae</taxon>
        <taxon>Ceratopteris</taxon>
    </lineage>
</organism>
<accession>A0A8T2UD64</accession>
<dbReference type="OrthoDB" id="37537at2759"/>
<dbReference type="AlphaFoldDB" id="A0A8T2UD64"/>
<dbReference type="Pfam" id="PF00248">
    <property type="entry name" value="Aldo_ket_red"/>
    <property type="match status" value="1"/>
</dbReference>
<dbReference type="InterPro" id="IPR023210">
    <property type="entry name" value="NADP_OxRdtase_dom"/>
</dbReference>
<dbReference type="Gene3D" id="3.20.20.100">
    <property type="entry name" value="NADP-dependent oxidoreductase domain"/>
    <property type="match status" value="1"/>
</dbReference>
<evidence type="ECO:0000313" key="2">
    <source>
        <dbReference type="EMBL" id="KAH7434201.1"/>
    </source>
</evidence>
<protein>
    <recommendedName>
        <fullName evidence="1">NADP-dependent oxidoreductase domain-containing protein</fullName>
    </recommendedName>
</protein>